<gene>
    <name evidence="1" type="ORF">IV64_GL002088</name>
</gene>
<sequence>MGALAGALGADQPYTVCHELTLRLTLTNNKTYDFKLITAPTKNVFGYFDIRFDFS</sequence>
<dbReference type="PATRIC" id="fig|942150.3.peg.2175"/>
<name>A0A0R2MFW7_9LACO</name>
<reference evidence="1 2" key="1">
    <citation type="journal article" date="2015" name="Genome Announc.">
        <title>Expanding the biotechnology potential of lactobacilli through comparative genomics of 213 strains and associated genera.</title>
        <authorList>
            <person name="Sun Z."/>
            <person name="Harris H.M."/>
            <person name="McCann A."/>
            <person name="Guo C."/>
            <person name="Argimon S."/>
            <person name="Zhang W."/>
            <person name="Yang X."/>
            <person name="Jeffery I.B."/>
            <person name="Cooney J.C."/>
            <person name="Kagawa T.F."/>
            <person name="Liu W."/>
            <person name="Song Y."/>
            <person name="Salvetti E."/>
            <person name="Wrobel A."/>
            <person name="Rasinkangas P."/>
            <person name="Parkhill J."/>
            <person name="Rea M.C."/>
            <person name="O'Sullivan O."/>
            <person name="Ritari J."/>
            <person name="Douillard F.P."/>
            <person name="Paul Ross R."/>
            <person name="Yang R."/>
            <person name="Briner A.E."/>
            <person name="Felis G.E."/>
            <person name="de Vos W.M."/>
            <person name="Barrangou R."/>
            <person name="Klaenhammer T.R."/>
            <person name="Caufield P.W."/>
            <person name="Cui Y."/>
            <person name="Zhang H."/>
            <person name="O'Toole P.W."/>
        </authorList>
    </citation>
    <scope>NUCLEOTIDE SEQUENCE [LARGE SCALE GENOMIC DNA]</scope>
    <source>
        <strain evidence="1 2">LMG 26013</strain>
    </source>
</reference>
<proteinExistence type="predicted"/>
<evidence type="ECO:0000313" key="1">
    <source>
        <dbReference type="EMBL" id="KRO12545.1"/>
    </source>
</evidence>
<dbReference type="EMBL" id="JQCL01000040">
    <property type="protein sequence ID" value="KRO12545.1"/>
    <property type="molecule type" value="Genomic_DNA"/>
</dbReference>
<organism evidence="1 2">
    <name type="scientific">Lactiplantibacillus xiangfangensis</name>
    <dbReference type="NCBI Taxonomy" id="942150"/>
    <lineage>
        <taxon>Bacteria</taxon>
        <taxon>Bacillati</taxon>
        <taxon>Bacillota</taxon>
        <taxon>Bacilli</taxon>
        <taxon>Lactobacillales</taxon>
        <taxon>Lactobacillaceae</taxon>
        <taxon>Lactiplantibacillus</taxon>
    </lineage>
</organism>
<accession>A0A0R2MFW7</accession>
<evidence type="ECO:0000313" key="2">
    <source>
        <dbReference type="Proteomes" id="UP000051783"/>
    </source>
</evidence>
<comment type="caution">
    <text evidence="1">The sequence shown here is derived from an EMBL/GenBank/DDBJ whole genome shotgun (WGS) entry which is preliminary data.</text>
</comment>
<dbReference type="AlphaFoldDB" id="A0A0R2MFW7"/>
<keyword evidence="2" id="KW-1185">Reference proteome</keyword>
<protein>
    <submittedName>
        <fullName evidence="1">Uncharacterized protein</fullName>
    </submittedName>
</protein>
<dbReference type="Proteomes" id="UP000051783">
    <property type="component" value="Unassembled WGS sequence"/>
</dbReference>